<gene>
    <name evidence="1" type="ordered locus">Desca_0442</name>
</gene>
<name>F6B785_DESCC</name>
<dbReference type="EMBL" id="CP002736">
    <property type="protein sequence ID" value="AEF93335.1"/>
    <property type="molecule type" value="Genomic_DNA"/>
</dbReference>
<proteinExistence type="predicted"/>
<dbReference type="AlphaFoldDB" id="F6B785"/>
<dbReference type="STRING" id="868595.Desca_0442"/>
<dbReference type="Proteomes" id="UP000009226">
    <property type="component" value="Chromosome"/>
</dbReference>
<keyword evidence="2" id="KW-1185">Reference proteome</keyword>
<dbReference type="KEGG" id="dca:Desca_0442"/>
<reference evidence="1" key="1">
    <citation type="submission" date="2011-05" db="EMBL/GenBank/DDBJ databases">
        <title>Complete sequence of Desulfotomaculum carboxydivorans CO-1-SRB.</title>
        <authorList>
            <consortium name="US DOE Joint Genome Institute"/>
            <person name="Lucas S."/>
            <person name="Han J."/>
            <person name="Lapidus A."/>
            <person name="Cheng J.-F."/>
            <person name="Goodwin L."/>
            <person name="Pitluck S."/>
            <person name="Peters L."/>
            <person name="Mikhailova N."/>
            <person name="Lu M."/>
            <person name="Han C."/>
            <person name="Tapia R."/>
            <person name="Land M."/>
            <person name="Hauser L."/>
            <person name="Kyrpides N."/>
            <person name="Ivanova N."/>
            <person name="Pagani I."/>
            <person name="Stams A."/>
            <person name="Plugge C."/>
            <person name="Muyzer G."/>
            <person name="Kuever J."/>
            <person name="Parshina S."/>
            <person name="Ivanova A."/>
            <person name="Nazina T."/>
            <person name="Woyke T."/>
        </authorList>
    </citation>
    <scope>NUCLEOTIDE SEQUENCE [LARGE SCALE GENOMIC DNA]</scope>
    <source>
        <strain evidence="1">CO-1-SRB</strain>
    </source>
</reference>
<dbReference type="HOGENOM" id="CLU_1624454_0_0_9"/>
<sequence length="163" mass="17841" precursor="true">MPKAKPNALAFGLLNLLTILSVSGFLEAFSAINRFSTAGLERNLGDATTFITNSFKHLPLGSAVTVITGITLFASRPTSRTTGRIILESFLSKEFLLTCRKYKFRSTVTTLKGPVRKHQTYLLRKIDSLNFLGANQVNYPYLTPINSGGDSPVSVKNLEVTLV</sequence>
<evidence type="ECO:0000313" key="2">
    <source>
        <dbReference type="Proteomes" id="UP000009226"/>
    </source>
</evidence>
<organism evidence="1 2">
    <name type="scientific">Desulfotomaculum nigrificans (strain DSM 14880 / VKM B-2319 / CO-1-SRB)</name>
    <name type="common">Desulfotomaculum carboxydivorans</name>
    <dbReference type="NCBI Taxonomy" id="868595"/>
    <lineage>
        <taxon>Bacteria</taxon>
        <taxon>Bacillati</taxon>
        <taxon>Bacillota</taxon>
        <taxon>Clostridia</taxon>
        <taxon>Eubacteriales</taxon>
        <taxon>Desulfotomaculaceae</taxon>
        <taxon>Desulfotomaculum</taxon>
    </lineage>
</organism>
<accession>F6B785</accession>
<evidence type="ECO:0000313" key="1">
    <source>
        <dbReference type="EMBL" id="AEF93335.1"/>
    </source>
</evidence>
<protein>
    <submittedName>
        <fullName evidence="1">Uncharacterized protein</fullName>
    </submittedName>
</protein>